<dbReference type="Gene3D" id="3.40.30.10">
    <property type="entry name" value="Glutaredoxin"/>
    <property type="match status" value="1"/>
</dbReference>
<protein>
    <submittedName>
        <fullName evidence="1">Glutathione peroxidase 1</fullName>
    </submittedName>
</protein>
<name>S7NPZ1_MYOBR</name>
<organism evidence="1 2">
    <name type="scientific">Myotis brandtii</name>
    <name type="common">Brandt's bat</name>
    <dbReference type="NCBI Taxonomy" id="109478"/>
    <lineage>
        <taxon>Eukaryota</taxon>
        <taxon>Metazoa</taxon>
        <taxon>Chordata</taxon>
        <taxon>Craniata</taxon>
        <taxon>Vertebrata</taxon>
        <taxon>Euteleostomi</taxon>
        <taxon>Mammalia</taxon>
        <taxon>Eutheria</taxon>
        <taxon>Laurasiatheria</taxon>
        <taxon>Chiroptera</taxon>
        <taxon>Yangochiroptera</taxon>
        <taxon>Vespertilionidae</taxon>
        <taxon>Myotis</taxon>
    </lineage>
</organism>
<evidence type="ECO:0000313" key="1">
    <source>
        <dbReference type="EMBL" id="EPQ19301.1"/>
    </source>
</evidence>
<dbReference type="GO" id="GO:0004601">
    <property type="term" value="F:peroxidase activity"/>
    <property type="evidence" value="ECO:0007669"/>
    <property type="project" value="UniProtKB-KW"/>
</dbReference>
<keyword evidence="1" id="KW-0560">Oxidoreductase</keyword>
<sequence>MALLSVAAAGSQHQVVAELEENAKNERCVRPGGRFKPTLTLLEKCKVKGSAQAHPLFVFLRDALPEPTALLKDPKFITWSQVGRYDVAWNFQKFLVVLCADYARFEAKIHDLREQMMNHSMSSGSGSLRTNQKRSLYVRCLKCFGSAVRMDLLVANDKTVHVLCE</sequence>
<proteinExistence type="predicted"/>
<reference evidence="1 2" key="1">
    <citation type="journal article" date="2013" name="Nat. Commun.">
        <title>Genome analysis reveals insights into physiology and longevity of the Brandt's bat Myotis brandtii.</title>
        <authorList>
            <person name="Seim I."/>
            <person name="Fang X."/>
            <person name="Xiong Z."/>
            <person name="Lobanov A.V."/>
            <person name="Huang Z."/>
            <person name="Ma S."/>
            <person name="Feng Y."/>
            <person name="Turanov A.A."/>
            <person name="Zhu Y."/>
            <person name="Lenz T.L."/>
            <person name="Gerashchenko M.V."/>
            <person name="Fan D."/>
            <person name="Hee Yim S."/>
            <person name="Yao X."/>
            <person name="Jordan D."/>
            <person name="Xiong Y."/>
            <person name="Ma Y."/>
            <person name="Lyapunov A.N."/>
            <person name="Chen G."/>
            <person name="Kulakova O.I."/>
            <person name="Sun Y."/>
            <person name="Lee S.G."/>
            <person name="Bronson R.T."/>
            <person name="Moskalev A.A."/>
            <person name="Sunyaev S.R."/>
            <person name="Zhang G."/>
            <person name="Krogh A."/>
            <person name="Wang J."/>
            <person name="Gladyshev V.N."/>
        </authorList>
    </citation>
    <scope>NUCLEOTIDE SEQUENCE [LARGE SCALE GENOMIC DNA]</scope>
</reference>
<dbReference type="SUPFAM" id="SSF52833">
    <property type="entry name" value="Thioredoxin-like"/>
    <property type="match status" value="1"/>
</dbReference>
<dbReference type="EMBL" id="KE164642">
    <property type="protein sequence ID" value="EPQ19301.1"/>
    <property type="molecule type" value="Genomic_DNA"/>
</dbReference>
<keyword evidence="2" id="KW-1185">Reference proteome</keyword>
<evidence type="ECO:0000313" key="2">
    <source>
        <dbReference type="Proteomes" id="UP000052978"/>
    </source>
</evidence>
<gene>
    <name evidence="1" type="ORF">D623_10012553</name>
</gene>
<keyword evidence="1" id="KW-0575">Peroxidase</keyword>
<dbReference type="InterPro" id="IPR036249">
    <property type="entry name" value="Thioredoxin-like_sf"/>
</dbReference>
<accession>S7NPZ1</accession>
<dbReference type="AlphaFoldDB" id="S7NPZ1"/>
<dbReference type="Proteomes" id="UP000052978">
    <property type="component" value="Unassembled WGS sequence"/>
</dbReference>